<dbReference type="InterPro" id="IPR036291">
    <property type="entry name" value="NAD(P)-bd_dom_sf"/>
</dbReference>
<evidence type="ECO:0000256" key="1">
    <source>
        <dbReference type="ARBA" id="ARBA00006484"/>
    </source>
</evidence>
<keyword evidence="4" id="KW-0732">Signal</keyword>
<dbReference type="InterPro" id="IPR002347">
    <property type="entry name" value="SDR_fam"/>
</dbReference>
<comment type="similarity">
    <text evidence="1">Belongs to the short-chain dehydrogenases/reductases (SDR) family.</text>
</comment>
<protein>
    <submittedName>
        <fullName evidence="5">Uncharacterized protein</fullName>
    </submittedName>
</protein>
<dbReference type="PRINTS" id="PR00081">
    <property type="entry name" value="GDHRDH"/>
</dbReference>
<feature type="non-terminal residue" evidence="5">
    <location>
        <position position="320"/>
    </location>
</feature>
<dbReference type="FunFam" id="3.40.50.720:FF:000084">
    <property type="entry name" value="Short-chain dehydrogenase reductase"/>
    <property type="match status" value="1"/>
</dbReference>
<dbReference type="EMBL" id="NCSJ02000001">
    <property type="protein sequence ID" value="RFU36252.1"/>
    <property type="molecule type" value="Genomic_DNA"/>
</dbReference>
<dbReference type="PANTHER" id="PTHR48107">
    <property type="entry name" value="NADPH-DEPENDENT ALDEHYDE REDUCTASE-LIKE PROTEIN, CHLOROPLASTIC-RELATED"/>
    <property type="match status" value="1"/>
</dbReference>
<dbReference type="PROSITE" id="PS00061">
    <property type="entry name" value="ADH_SHORT"/>
    <property type="match status" value="1"/>
</dbReference>
<feature type="chain" id="PRO_5017807152" evidence="4">
    <location>
        <begin position="21"/>
        <end position="320"/>
    </location>
</feature>
<gene>
    <name evidence="5" type="ORF">B7463_g108</name>
</gene>
<dbReference type="STRING" id="5539.A0A3E2HSH3"/>
<dbReference type="Pfam" id="PF13561">
    <property type="entry name" value="adh_short_C2"/>
    <property type="match status" value="1"/>
</dbReference>
<feature type="signal peptide" evidence="4">
    <location>
        <begin position="1"/>
        <end position="20"/>
    </location>
</feature>
<keyword evidence="2" id="KW-0521">NADP</keyword>
<dbReference type="PANTHER" id="PTHR48107:SF16">
    <property type="entry name" value="NADPH-DEPENDENT ALDEHYDE REDUCTASE 1, CHLOROPLASTIC"/>
    <property type="match status" value="1"/>
</dbReference>
<name>A0A3E2HSH3_SCYLI</name>
<dbReference type="OMA" id="YIGNHAT"/>
<evidence type="ECO:0000313" key="6">
    <source>
        <dbReference type="Proteomes" id="UP000258309"/>
    </source>
</evidence>
<sequence length="320" mass="34228">MYQLKVILFLATTLAGLAHGAAKLNTPGSIIDPRTRYPTNVTLPTQAWPGLQSNWKVTPIDSGETSYVGTGRLKGRKALITGGDSGIGRAVAIAFAREGADVAFNYLEEEDSDAQVTIHYVKEAGRRVFPIPGDLRNESFCVHLVQQAHKSLDGIDIFVSHAGYSMEASYIGNHATDTFNQTIQTNIYAPFFLTRAIVPLLQPGSAIIFTSSDTAVAGNEMLVDYAASKAYLATFSRGLARQLWPYGIRVNAVAPGPTMTNFLTSQGETTESIKALLPGLVTGRLEQPVELAPIYVDLAEDVSSYTSGSVYGASGPSGAF</sequence>
<dbReference type="GO" id="GO:0016614">
    <property type="term" value="F:oxidoreductase activity, acting on CH-OH group of donors"/>
    <property type="evidence" value="ECO:0007669"/>
    <property type="project" value="UniProtKB-ARBA"/>
</dbReference>
<evidence type="ECO:0000256" key="3">
    <source>
        <dbReference type="ARBA" id="ARBA00023002"/>
    </source>
</evidence>
<organism evidence="5 6">
    <name type="scientific">Scytalidium lignicola</name>
    <name type="common">Hyphomycete</name>
    <dbReference type="NCBI Taxonomy" id="5539"/>
    <lineage>
        <taxon>Eukaryota</taxon>
        <taxon>Fungi</taxon>
        <taxon>Dikarya</taxon>
        <taxon>Ascomycota</taxon>
        <taxon>Pezizomycotina</taxon>
        <taxon>Leotiomycetes</taxon>
        <taxon>Leotiomycetes incertae sedis</taxon>
        <taxon>Scytalidium</taxon>
    </lineage>
</organism>
<dbReference type="Gene3D" id="3.40.50.720">
    <property type="entry name" value="NAD(P)-binding Rossmann-like Domain"/>
    <property type="match status" value="1"/>
</dbReference>
<keyword evidence="6" id="KW-1185">Reference proteome</keyword>
<keyword evidence="3" id="KW-0560">Oxidoreductase</keyword>
<comment type="caution">
    <text evidence="5">The sequence shown here is derived from an EMBL/GenBank/DDBJ whole genome shotgun (WGS) entry which is preliminary data.</text>
</comment>
<dbReference type="GO" id="GO:0009688">
    <property type="term" value="P:abscisic acid biosynthetic process"/>
    <property type="evidence" value="ECO:0007669"/>
    <property type="project" value="UniProtKB-ARBA"/>
</dbReference>
<dbReference type="SUPFAM" id="SSF51735">
    <property type="entry name" value="NAD(P)-binding Rossmann-fold domains"/>
    <property type="match status" value="1"/>
</dbReference>
<dbReference type="InterPro" id="IPR020904">
    <property type="entry name" value="Sc_DH/Rdtase_CS"/>
</dbReference>
<dbReference type="Proteomes" id="UP000258309">
    <property type="component" value="Unassembled WGS sequence"/>
</dbReference>
<accession>A0A3E2HSH3</accession>
<reference evidence="5 6" key="1">
    <citation type="submission" date="2018-05" db="EMBL/GenBank/DDBJ databases">
        <title>Draft genome sequence of Scytalidium lignicola DSM 105466, a ubiquitous saprotrophic fungus.</title>
        <authorList>
            <person name="Buettner E."/>
            <person name="Gebauer A.M."/>
            <person name="Hofrichter M."/>
            <person name="Liers C."/>
            <person name="Kellner H."/>
        </authorList>
    </citation>
    <scope>NUCLEOTIDE SEQUENCE [LARGE SCALE GENOMIC DNA]</scope>
    <source>
        <strain evidence="5 6">DSM 105466</strain>
    </source>
</reference>
<evidence type="ECO:0000256" key="2">
    <source>
        <dbReference type="ARBA" id="ARBA00022857"/>
    </source>
</evidence>
<evidence type="ECO:0000313" key="5">
    <source>
        <dbReference type="EMBL" id="RFU36252.1"/>
    </source>
</evidence>
<dbReference type="AlphaFoldDB" id="A0A3E2HSH3"/>
<proteinExistence type="inferred from homology"/>
<dbReference type="OrthoDB" id="47007at2759"/>
<evidence type="ECO:0000256" key="4">
    <source>
        <dbReference type="SAM" id="SignalP"/>
    </source>
</evidence>
<feature type="non-terminal residue" evidence="5">
    <location>
        <position position="1"/>
    </location>
</feature>